<proteinExistence type="predicted"/>
<dbReference type="HOGENOM" id="CLU_2632380_0_0_7"/>
<dbReference type="AlphaFoldDB" id="I4CBN4"/>
<dbReference type="EMBL" id="CP003360">
    <property type="protein sequence ID" value="AFM26975.1"/>
    <property type="molecule type" value="Genomic_DNA"/>
</dbReference>
<keyword evidence="2" id="KW-1185">Reference proteome</keyword>
<organism evidence="1 2">
    <name type="scientific">Desulfomonile tiedjei (strain ATCC 49306 / DSM 6799 / DCB-1)</name>
    <dbReference type="NCBI Taxonomy" id="706587"/>
    <lineage>
        <taxon>Bacteria</taxon>
        <taxon>Pseudomonadati</taxon>
        <taxon>Thermodesulfobacteriota</taxon>
        <taxon>Desulfomonilia</taxon>
        <taxon>Desulfomonilales</taxon>
        <taxon>Desulfomonilaceae</taxon>
        <taxon>Desulfomonile</taxon>
    </lineage>
</organism>
<accession>I4CBN4</accession>
<evidence type="ECO:0000313" key="2">
    <source>
        <dbReference type="Proteomes" id="UP000006055"/>
    </source>
</evidence>
<evidence type="ECO:0000313" key="1">
    <source>
        <dbReference type="EMBL" id="AFM26975.1"/>
    </source>
</evidence>
<dbReference type="Proteomes" id="UP000006055">
    <property type="component" value="Chromosome"/>
</dbReference>
<reference evidence="2" key="1">
    <citation type="submission" date="2012-06" db="EMBL/GenBank/DDBJ databases">
        <title>Complete sequence of chromosome of Desulfomonile tiedjei DSM 6799.</title>
        <authorList>
            <person name="Lucas S."/>
            <person name="Copeland A."/>
            <person name="Lapidus A."/>
            <person name="Glavina del Rio T."/>
            <person name="Dalin E."/>
            <person name="Tice H."/>
            <person name="Bruce D."/>
            <person name="Goodwin L."/>
            <person name="Pitluck S."/>
            <person name="Peters L."/>
            <person name="Ovchinnikova G."/>
            <person name="Zeytun A."/>
            <person name="Lu M."/>
            <person name="Kyrpides N."/>
            <person name="Mavromatis K."/>
            <person name="Ivanova N."/>
            <person name="Brettin T."/>
            <person name="Detter J.C."/>
            <person name="Han C."/>
            <person name="Larimer F."/>
            <person name="Land M."/>
            <person name="Hauser L."/>
            <person name="Markowitz V."/>
            <person name="Cheng J.-F."/>
            <person name="Hugenholtz P."/>
            <person name="Woyke T."/>
            <person name="Wu D."/>
            <person name="Spring S."/>
            <person name="Schroeder M."/>
            <person name="Brambilla E."/>
            <person name="Klenk H.-P."/>
            <person name="Eisen J.A."/>
        </authorList>
    </citation>
    <scope>NUCLEOTIDE SEQUENCE [LARGE SCALE GENOMIC DNA]</scope>
    <source>
        <strain evidence="2">ATCC 49306 / DSM 6799 / DCB-1</strain>
    </source>
</reference>
<protein>
    <submittedName>
        <fullName evidence="1">Uncharacterized protein</fullName>
    </submittedName>
</protein>
<sequence length="77" mass="8990">MKKYRFVTVTRYEVAADNLEEAIQSFNQMKRQGLCLEVETVSRIEVQDSKGDYVTVDRPLRAGDLDFRHEAQRDLPI</sequence>
<name>I4CBN4_DESTA</name>
<gene>
    <name evidence="1" type="ordered locus">Desti_4342</name>
</gene>
<dbReference type="RefSeq" id="WP_014812094.1">
    <property type="nucleotide sequence ID" value="NC_018025.1"/>
</dbReference>
<dbReference type="KEGG" id="dti:Desti_4342"/>